<dbReference type="PANTHER" id="PTHR14002">
    <property type="entry name" value="ENDOGLIN/TGF-BETA RECEPTOR TYPE III"/>
    <property type="match status" value="1"/>
</dbReference>
<evidence type="ECO:0000256" key="1">
    <source>
        <dbReference type="ARBA" id="ARBA00022729"/>
    </source>
</evidence>
<evidence type="ECO:0000313" key="4">
    <source>
        <dbReference type="EMBL" id="MBN3317916.1"/>
    </source>
</evidence>
<proteinExistence type="predicted"/>
<dbReference type="Pfam" id="PF00100">
    <property type="entry name" value="Zona_pellucida"/>
    <property type="match status" value="1"/>
</dbReference>
<name>A0A8J7NRT7_ATRSP</name>
<comment type="caution">
    <text evidence="4">The sequence shown here is derived from an EMBL/GenBank/DDBJ whole genome shotgun (WGS) entry which is preliminary data.</text>
</comment>
<dbReference type="PROSITE" id="PS51034">
    <property type="entry name" value="ZP_2"/>
    <property type="match status" value="1"/>
</dbReference>
<dbReference type="AlphaFoldDB" id="A0A8J7NRT7"/>
<dbReference type="Gene3D" id="2.60.40.3210">
    <property type="entry name" value="Zona pellucida, ZP-N domain"/>
    <property type="match status" value="1"/>
</dbReference>
<dbReference type="Gene3D" id="2.60.40.4100">
    <property type="entry name" value="Zona pellucida, ZP-C domain"/>
    <property type="match status" value="1"/>
</dbReference>
<feature type="non-terminal residue" evidence="4">
    <location>
        <position position="1"/>
    </location>
</feature>
<feature type="domain" description="ZP" evidence="3">
    <location>
        <begin position="1"/>
        <end position="255"/>
    </location>
</feature>
<dbReference type="Proteomes" id="UP000736164">
    <property type="component" value="Unassembled WGS sequence"/>
</dbReference>
<feature type="non-terminal residue" evidence="4">
    <location>
        <position position="270"/>
    </location>
</feature>
<evidence type="ECO:0000313" key="5">
    <source>
        <dbReference type="Proteomes" id="UP000736164"/>
    </source>
</evidence>
<evidence type="ECO:0000259" key="3">
    <source>
        <dbReference type="PROSITE" id="PS51034"/>
    </source>
</evidence>
<protein>
    <submittedName>
        <fullName evidence="4">UROM protein</fullName>
    </submittedName>
</protein>
<dbReference type="EMBL" id="JAAWVO010037002">
    <property type="protein sequence ID" value="MBN3317916.1"/>
    <property type="molecule type" value="Genomic_DNA"/>
</dbReference>
<dbReference type="SMART" id="SM00241">
    <property type="entry name" value="ZP"/>
    <property type="match status" value="1"/>
</dbReference>
<dbReference type="InterPro" id="IPR055356">
    <property type="entry name" value="ZP-N"/>
</dbReference>
<dbReference type="InterPro" id="IPR055355">
    <property type="entry name" value="ZP-C"/>
</dbReference>
<keyword evidence="2" id="KW-1015">Disulfide bond</keyword>
<gene>
    <name evidence="4" type="primary">Umod_1</name>
    <name evidence="4" type="ORF">GTO95_0011255</name>
</gene>
<dbReference type="InterPro" id="IPR001507">
    <property type="entry name" value="ZP_dom"/>
</dbReference>
<dbReference type="Pfam" id="PF23344">
    <property type="entry name" value="ZP-N"/>
    <property type="match status" value="1"/>
</dbReference>
<keyword evidence="1" id="KW-0732">Signal</keyword>
<reference evidence="4" key="1">
    <citation type="journal article" date="2021" name="Cell">
        <title>Tracing the genetic footprints of vertebrate landing in non-teleost ray-finned fishes.</title>
        <authorList>
            <person name="Bi X."/>
            <person name="Wang K."/>
            <person name="Yang L."/>
            <person name="Pan H."/>
            <person name="Jiang H."/>
            <person name="Wei Q."/>
            <person name="Fang M."/>
            <person name="Yu H."/>
            <person name="Zhu C."/>
            <person name="Cai Y."/>
            <person name="He Y."/>
            <person name="Gan X."/>
            <person name="Zeng H."/>
            <person name="Yu D."/>
            <person name="Zhu Y."/>
            <person name="Jiang H."/>
            <person name="Qiu Q."/>
            <person name="Yang H."/>
            <person name="Zhang Y.E."/>
            <person name="Wang W."/>
            <person name="Zhu M."/>
            <person name="He S."/>
            <person name="Zhang G."/>
        </authorList>
    </citation>
    <scope>NUCLEOTIDE SEQUENCE</scope>
    <source>
        <strain evidence="4">Allg_001</strain>
    </source>
</reference>
<evidence type="ECO:0000256" key="2">
    <source>
        <dbReference type="ARBA" id="ARBA00023157"/>
    </source>
</evidence>
<keyword evidence="5" id="KW-1185">Reference proteome</keyword>
<dbReference type="InterPro" id="IPR042235">
    <property type="entry name" value="ZP-C_dom"/>
</dbReference>
<sequence>MVVKDYFDYHNVKLENVHLLNKDCAAFEEVVSGITYFSAATRSDNYTLCGGRTPEKNVTHITYSNTLYSGNKTEGQIVRQPQVEIIFKCVYPYMRRVSLPFPIAPYSSEMVLRVKQLEATVVMRLYKSSTFKEAYTSTPVLHLRDRVYVGVQITDPENFFALRVNECWATQTPDPNASQSFNHVLIDNGCVKDETVTFLNGTDGRGGANGEGSAVYYSFDMFRFVVQPFDLYLHCRVQLCTPNYDEQCVPVSLASSSHWWGTVLGSGVTV</sequence>
<dbReference type="PANTHER" id="PTHR14002:SF53">
    <property type="entry name" value="UROMODULIN"/>
    <property type="match status" value="1"/>
</dbReference>
<organism evidence="4 5">
    <name type="scientific">Atractosteus spatula</name>
    <name type="common">Alligator gar</name>
    <name type="synonym">Lepisosteus spatula</name>
    <dbReference type="NCBI Taxonomy" id="7917"/>
    <lineage>
        <taxon>Eukaryota</taxon>
        <taxon>Metazoa</taxon>
        <taxon>Chordata</taxon>
        <taxon>Craniata</taxon>
        <taxon>Vertebrata</taxon>
        <taxon>Euteleostomi</taxon>
        <taxon>Actinopterygii</taxon>
        <taxon>Neopterygii</taxon>
        <taxon>Holostei</taxon>
        <taxon>Semionotiformes</taxon>
        <taxon>Lepisosteidae</taxon>
        <taxon>Atractosteus</taxon>
    </lineage>
</organism>
<accession>A0A8J7NRT7</accession>